<proteinExistence type="predicted"/>
<reference evidence="1 2" key="1">
    <citation type="submission" date="2023-05" db="EMBL/GenBank/DDBJ databases">
        <title>Sequencing and Assembly of Streptomyces sp. NP73.</title>
        <authorList>
            <person name="Konwar A.N."/>
            <person name="Saikia K."/>
            <person name="Thakur D."/>
        </authorList>
    </citation>
    <scope>NUCLEOTIDE SEQUENCE [LARGE SCALE GENOMIC DNA]</scope>
    <source>
        <strain evidence="1 2">NP73</strain>
    </source>
</reference>
<gene>
    <name evidence="1" type="ORF">QEZ40_005007</name>
</gene>
<dbReference type="RefSeq" id="WP_125818197.1">
    <property type="nucleotide sequence ID" value="NZ_JASITI010000046.1"/>
</dbReference>
<organism evidence="1 2">
    <name type="scientific">Streptomyces katrae</name>
    <dbReference type="NCBI Taxonomy" id="68223"/>
    <lineage>
        <taxon>Bacteria</taxon>
        <taxon>Bacillati</taxon>
        <taxon>Actinomycetota</taxon>
        <taxon>Actinomycetes</taxon>
        <taxon>Kitasatosporales</taxon>
        <taxon>Streptomycetaceae</taxon>
        <taxon>Streptomyces</taxon>
    </lineage>
</organism>
<protein>
    <recommendedName>
        <fullName evidence="3">BON domain-containing protein</fullName>
    </recommendedName>
</protein>
<name>A0ABT7H108_9ACTN</name>
<evidence type="ECO:0000313" key="1">
    <source>
        <dbReference type="EMBL" id="MDK9499582.1"/>
    </source>
</evidence>
<evidence type="ECO:0000313" key="2">
    <source>
        <dbReference type="Proteomes" id="UP001223390"/>
    </source>
</evidence>
<evidence type="ECO:0008006" key="3">
    <source>
        <dbReference type="Google" id="ProtNLM"/>
    </source>
</evidence>
<comment type="caution">
    <text evidence="1">The sequence shown here is derived from an EMBL/GenBank/DDBJ whole genome shotgun (WGS) entry which is preliminary data.</text>
</comment>
<sequence>MTSTGIIEYRIEHLRERLARDELAELGVRVELHGSRAVVRGCVGDEERKAAVLRIAGEELAGHDWYEDITLSRARPPDHAEELS</sequence>
<keyword evidence="2" id="KW-1185">Reference proteome</keyword>
<dbReference type="EMBL" id="JASITI010000046">
    <property type="protein sequence ID" value="MDK9499582.1"/>
    <property type="molecule type" value="Genomic_DNA"/>
</dbReference>
<accession>A0ABT7H108</accession>
<dbReference type="Proteomes" id="UP001223390">
    <property type="component" value="Unassembled WGS sequence"/>
</dbReference>